<accession>A0A7J0DWR9</accession>
<dbReference type="GO" id="GO:0003700">
    <property type="term" value="F:DNA-binding transcription factor activity"/>
    <property type="evidence" value="ECO:0007669"/>
    <property type="project" value="InterPro"/>
</dbReference>
<evidence type="ECO:0000256" key="4">
    <source>
        <dbReference type="ARBA" id="ARBA00023163"/>
    </source>
</evidence>
<dbReference type="PANTHER" id="PTHR31140">
    <property type="entry name" value="B3 DOMAIN-CONTAINING TRANSCRIPTION FACTOR ABI3"/>
    <property type="match status" value="1"/>
</dbReference>
<protein>
    <recommendedName>
        <fullName evidence="6">TF-B3 domain-containing protein</fullName>
    </recommendedName>
</protein>
<dbReference type="AlphaFoldDB" id="A0A7J0DWR9"/>
<dbReference type="SMART" id="SM01019">
    <property type="entry name" value="B3"/>
    <property type="match status" value="1"/>
</dbReference>
<evidence type="ECO:0000256" key="3">
    <source>
        <dbReference type="ARBA" id="ARBA00023125"/>
    </source>
</evidence>
<feature type="domain" description="TF-B3" evidence="6">
    <location>
        <begin position="154"/>
        <end position="262"/>
    </location>
</feature>
<gene>
    <name evidence="7" type="ORF">Acr_00g0088850</name>
</gene>
<evidence type="ECO:0000256" key="2">
    <source>
        <dbReference type="ARBA" id="ARBA00023015"/>
    </source>
</evidence>
<evidence type="ECO:0000256" key="1">
    <source>
        <dbReference type="ARBA" id="ARBA00004123"/>
    </source>
</evidence>
<dbReference type="PANTHER" id="PTHR31140:SF139">
    <property type="entry name" value="B3 DOMAIN-CONTAINING PROTEIN OS02G0455900-RELATED"/>
    <property type="match status" value="1"/>
</dbReference>
<keyword evidence="3" id="KW-0238">DNA-binding</keyword>
<dbReference type="InterPro" id="IPR015300">
    <property type="entry name" value="DNA-bd_pseudobarrel_sf"/>
</dbReference>
<sequence length="272" mass="31013">MESGLGSENEFMFKKQLQRDDLGNELVLPYQETRDDVSEAESIQLGIRAEIEDLPIRNDTLVTSSSTKVIAFKQENSRFQELTGNDVEQGMISFPYIKASAISLRVLENLPSLRNVTGEIKPKVTDDHASDNNNNTFSDAESVELTRGAENVFMFKMKVKESDFEDGRLVLPYKEAREHFPEIEIPPETHETERMCFTNARNKNWFVEVTFKNELDTYVIQEGGKEFVNEHDLKAAEVMKFYKPDEPSDPRRHFLVECVKSSSHDPGCSSGS</sequence>
<comment type="subcellular location">
    <subcellularLocation>
        <location evidence="1">Nucleus</location>
    </subcellularLocation>
</comment>
<evidence type="ECO:0000256" key="5">
    <source>
        <dbReference type="ARBA" id="ARBA00023242"/>
    </source>
</evidence>
<dbReference type="EMBL" id="BJWL01000433">
    <property type="protein sequence ID" value="GFS44158.1"/>
    <property type="molecule type" value="Genomic_DNA"/>
</dbReference>
<dbReference type="GO" id="GO:0003677">
    <property type="term" value="F:DNA binding"/>
    <property type="evidence" value="ECO:0007669"/>
    <property type="project" value="UniProtKB-KW"/>
</dbReference>
<keyword evidence="5" id="KW-0539">Nucleus</keyword>
<dbReference type="Gene3D" id="2.40.330.10">
    <property type="entry name" value="DNA-binding pseudobarrel domain"/>
    <property type="match status" value="1"/>
</dbReference>
<reference evidence="8" key="1">
    <citation type="submission" date="2019-07" db="EMBL/GenBank/DDBJ databases">
        <title>De Novo Assembly of kiwifruit Actinidia rufa.</title>
        <authorList>
            <person name="Sugita-Konishi S."/>
            <person name="Sato K."/>
            <person name="Mori E."/>
            <person name="Abe Y."/>
            <person name="Kisaki G."/>
            <person name="Hamano K."/>
            <person name="Suezawa K."/>
            <person name="Otani M."/>
            <person name="Fukuda T."/>
            <person name="Manabe T."/>
            <person name="Gomi K."/>
            <person name="Tabuchi M."/>
            <person name="Akimitsu K."/>
            <person name="Kataoka I."/>
        </authorList>
    </citation>
    <scope>NUCLEOTIDE SEQUENCE [LARGE SCALE GENOMIC DNA]</scope>
    <source>
        <strain evidence="8">cv. Fuchu</strain>
    </source>
</reference>
<dbReference type="Pfam" id="PF02362">
    <property type="entry name" value="B3"/>
    <property type="match status" value="1"/>
</dbReference>
<comment type="caution">
    <text evidence="7">The sequence shown here is derived from an EMBL/GenBank/DDBJ whole genome shotgun (WGS) entry which is preliminary data.</text>
</comment>
<organism evidence="7 8">
    <name type="scientific">Actinidia rufa</name>
    <dbReference type="NCBI Taxonomy" id="165716"/>
    <lineage>
        <taxon>Eukaryota</taxon>
        <taxon>Viridiplantae</taxon>
        <taxon>Streptophyta</taxon>
        <taxon>Embryophyta</taxon>
        <taxon>Tracheophyta</taxon>
        <taxon>Spermatophyta</taxon>
        <taxon>Magnoliopsida</taxon>
        <taxon>eudicotyledons</taxon>
        <taxon>Gunneridae</taxon>
        <taxon>Pentapetalae</taxon>
        <taxon>asterids</taxon>
        <taxon>Ericales</taxon>
        <taxon>Actinidiaceae</taxon>
        <taxon>Actinidia</taxon>
    </lineage>
</organism>
<keyword evidence="8" id="KW-1185">Reference proteome</keyword>
<name>A0A7J0DWR9_9ERIC</name>
<dbReference type="CDD" id="cd10017">
    <property type="entry name" value="B3_DNA"/>
    <property type="match status" value="1"/>
</dbReference>
<evidence type="ECO:0000313" key="7">
    <source>
        <dbReference type="EMBL" id="GFS44158.1"/>
    </source>
</evidence>
<dbReference type="Proteomes" id="UP000585474">
    <property type="component" value="Unassembled WGS sequence"/>
</dbReference>
<evidence type="ECO:0000259" key="6">
    <source>
        <dbReference type="PROSITE" id="PS50863"/>
    </source>
</evidence>
<dbReference type="InterPro" id="IPR003340">
    <property type="entry name" value="B3_DNA-bd"/>
</dbReference>
<dbReference type="GO" id="GO:0005634">
    <property type="term" value="C:nucleus"/>
    <property type="evidence" value="ECO:0007669"/>
    <property type="project" value="UniProtKB-SubCell"/>
</dbReference>
<keyword evidence="4" id="KW-0804">Transcription</keyword>
<evidence type="ECO:0000313" key="8">
    <source>
        <dbReference type="Proteomes" id="UP000585474"/>
    </source>
</evidence>
<keyword evidence="2" id="KW-0805">Transcription regulation</keyword>
<proteinExistence type="predicted"/>
<dbReference type="InterPro" id="IPR044800">
    <property type="entry name" value="LEC2-like"/>
</dbReference>
<dbReference type="PROSITE" id="PS50863">
    <property type="entry name" value="B3"/>
    <property type="match status" value="1"/>
</dbReference>
<dbReference type="SUPFAM" id="SSF101936">
    <property type="entry name" value="DNA-binding pseudobarrel domain"/>
    <property type="match status" value="1"/>
</dbReference>